<feature type="region of interest" description="Disordered" evidence="1">
    <location>
        <begin position="129"/>
        <end position="149"/>
    </location>
</feature>
<gene>
    <name evidence="2" type="ORF">INT44_005725</name>
</gene>
<name>A0A8H7PZW9_9FUNG</name>
<evidence type="ECO:0000256" key="1">
    <source>
        <dbReference type="SAM" id="MobiDB-lite"/>
    </source>
</evidence>
<sequence>MSENNLFHFAQVVSEMPHSNPDLPHAETTSRPAARIRQRYGIDCKCEESKPRRGKNLPKGYLDSRAKKLDRNDKEDYEFTIMWLRDNAHACYHDASGDVPEAHLLAEVALCKAHSSTLYRAKKKHLVDIKDEAPPSPTDSTSVETPPPGSLTYEQVEQPHQFTQGVIHASMPPNDPYYSRKSLQNPVFREGGMADRVRRMGPQNFTAHPEPLPAPSIKPTASVSLKRKRVKQSAADDEPYPRKTTSTPLKHGAQKPAPRNNTVRFVDPPSDNIRHLAHSNTQLPPLKPRRGTHNHTSSLSSLSAIMQQQLHLQPTSISHAGNTPYGGGGGGSSSYSYQQQHPGSCIVETVTLKSLPQFSHDPRKNIPTYLVRNLAISDSFTFRDILEEIEMNAPPPPGKRIIISDASNEIVFPMDLPIRSVIRDPVEPHVELCLGLADVPSVDWNN</sequence>
<dbReference type="AlphaFoldDB" id="A0A8H7PZW9"/>
<evidence type="ECO:0000313" key="2">
    <source>
        <dbReference type="EMBL" id="KAG2182745.1"/>
    </source>
</evidence>
<feature type="region of interest" description="Disordered" evidence="1">
    <location>
        <begin position="316"/>
        <end position="339"/>
    </location>
</feature>
<evidence type="ECO:0000313" key="3">
    <source>
        <dbReference type="Proteomes" id="UP000612746"/>
    </source>
</evidence>
<accession>A0A8H7PZW9</accession>
<proteinExistence type="predicted"/>
<dbReference type="Proteomes" id="UP000612746">
    <property type="component" value="Unassembled WGS sequence"/>
</dbReference>
<dbReference type="EMBL" id="JAEPRA010000007">
    <property type="protein sequence ID" value="KAG2182745.1"/>
    <property type="molecule type" value="Genomic_DNA"/>
</dbReference>
<feature type="region of interest" description="Disordered" evidence="1">
    <location>
        <begin position="202"/>
        <end position="298"/>
    </location>
</feature>
<organism evidence="2 3">
    <name type="scientific">Umbelopsis vinacea</name>
    <dbReference type="NCBI Taxonomy" id="44442"/>
    <lineage>
        <taxon>Eukaryota</taxon>
        <taxon>Fungi</taxon>
        <taxon>Fungi incertae sedis</taxon>
        <taxon>Mucoromycota</taxon>
        <taxon>Mucoromycotina</taxon>
        <taxon>Umbelopsidomycetes</taxon>
        <taxon>Umbelopsidales</taxon>
        <taxon>Umbelopsidaceae</taxon>
        <taxon>Umbelopsis</taxon>
    </lineage>
</organism>
<dbReference type="OrthoDB" id="2358153at2759"/>
<reference evidence="2" key="1">
    <citation type="submission" date="2020-12" db="EMBL/GenBank/DDBJ databases">
        <title>Metabolic potential, ecology and presence of endohyphal bacteria is reflected in genomic diversity of Mucoromycotina.</title>
        <authorList>
            <person name="Muszewska A."/>
            <person name="Okrasinska A."/>
            <person name="Steczkiewicz K."/>
            <person name="Drgas O."/>
            <person name="Orlowska M."/>
            <person name="Perlinska-Lenart U."/>
            <person name="Aleksandrzak-Piekarczyk T."/>
            <person name="Szatraj K."/>
            <person name="Zielenkiewicz U."/>
            <person name="Pilsyk S."/>
            <person name="Malc E."/>
            <person name="Mieczkowski P."/>
            <person name="Kruszewska J.S."/>
            <person name="Biernat P."/>
            <person name="Pawlowska J."/>
        </authorList>
    </citation>
    <scope>NUCLEOTIDE SEQUENCE</scope>
    <source>
        <strain evidence="2">WA0000051536</strain>
    </source>
</reference>
<comment type="caution">
    <text evidence="2">The sequence shown here is derived from an EMBL/GenBank/DDBJ whole genome shotgun (WGS) entry which is preliminary data.</text>
</comment>
<keyword evidence="3" id="KW-1185">Reference proteome</keyword>
<protein>
    <submittedName>
        <fullName evidence="2">Uncharacterized protein</fullName>
    </submittedName>
</protein>